<evidence type="ECO:0000313" key="3">
    <source>
        <dbReference type="Proteomes" id="UP000234748"/>
    </source>
</evidence>
<reference evidence="2 3" key="1">
    <citation type="submission" date="2017-11" db="EMBL/GenBank/DDBJ databases">
        <title>Comparitive Functional Genomics of Dry Heat Resistant strains isolated from the Viking Spacecraft.</title>
        <authorList>
            <person name="Seuylemezian A."/>
            <person name="Cooper K."/>
            <person name="Vaishampayan P."/>
        </authorList>
    </citation>
    <scope>NUCLEOTIDE SEQUENCE [LARGE SCALE GENOMIC DNA]</scope>
    <source>
        <strain evidence="2 3">V1-29</strain>
    </source>
</reference>
<sequence>MKEKQIAIDTTENQLQQIMETWSKPYCTKNKQSRRIRVLFLLQNQECWFKSQIKLLDMQAFKKKLAALNRSITFNLVLLNSSSDTVTVSGASTGDALNIDGPLTKQV</sequence>
<name>A0A2N5MBN3_9BACI</name>
<dbReference type="AlphaFoldDB" id="A0A2N5MBN3"/>
<evidence type="ECO:0000256" key="1">
    <source>
        <dbReference type="SAM" id="MobiDB-lite"/>
    </source>
</evidence>
<accession>A0A2N5MBN3</accession>
<proteinExistence type="predicted"/>
<evidence type="ECO:0000313" key="2">
    <source>
        <dbReference type="EMBL" id="PLT31761.1"/>
    </source>
</evidence>
<organism evidence="2 3">
    <name type="scientific">Peribacillus deserti</name>
    <dbReference type="NCBI Taxonomy" id="673318"/>
    <lineage>
        <taxon>Bacteria</taxon>
        <taxon>Bacillati</taxon>
        <taxon>Bacillota</taxon>
        <taxon>Bacilli</taxon>
        <taxon>Bacillales</taxon>
        <taxon>Bacillaceae</taxon>
        <taxon>Peribacillus</taxon>
    </lineage>
</organism>
<feature type="region of interest" description="Disordered" evidence="1">
    <location>
        <begin position="87"/>
        <end position="107"/>
    </location>
</feature>
<protein>
    <submittedName>
        <fullName evidence="2">Uncharacterized protein</fullName>
    </submittedName>
</protein>
<comment type="caution">
    <text evidence="2">The sequence shown here is derived from an EMBL/GenBank/DDBJ whole genome shotgun (WGS) entry which is preliminary data.</text>
</comment>
<gene>
    <name evidence="2" type="ORF">CUU66_00955</name>
</gene>
<dbReference type="RefSeq" id="WP_101639809.1">
    <property type="nucleotide sequence ID" value="NZ_PGUY01000002.1"/>
</dbReference>
<dbReference type="EMBL" id="PGUY01000002">
    <property type="protein sequence ID" value="PLT31761.1"/>
    <property type="molecule type" value="Genomic_DNA"/>
</dbReference>
<keyword evidence="3" id="KW-1185">Reference proteome</keyword>
<dbReference type="Proteomes" id="UP000234748">
    <property type="component" value="Unassembled WGS sequence"/>
</dbReference>